<name>A0A931CM68_9MICC</name>
<reference evidence="1 2" key="1">
    <citation type="submission" date="2020-11" db="EMBL/GenBank/DDBJ databases">
        <title>Arthrobacter antarcticus sp. nov., isolated from Antarctic Soil.</title>
        <authorList>
            <person name="Li J."/>
        </authorList>
    </citation>
    <scope>NUCLEOTIDE SEQUENCE [LARGE SCALE GENOMIC DNA]</scope>
    <source>
        <strain evidence="1 2">Z1-20</strain>
    </source>
</reference>
<proteinExistence type="predicted"/>
<evidence type="ECO:0000313" key="2">
    <source>
        <dbReference type="Proteomes" id="UP000655366"/>
    </source>
</evidence>
<dbReference type="RefSeq" id="WP_196395671.1">
    <property type="nucleotide sequence ID" value="NZ_JADNYM010000005.1"/>
</dbReference>
<dbReference type="EMBL" id="JADNYM010000005">
    <property type="protein sequence ID" value="MBG0738725.1"/>
    <property type="molecule type" value="Genomic_DNA"/>
</dbReference>
<dbReference type="AlphaFoldDB" id="A0A931CM68"/>
<accession>A0A931CM68</accession>
<organism evidence="1 2">
    <name type="scientific">Arthrobacter terrae</name>
    <dbReference type="NCBI Taxonomy" id="2935737"/>
    <lineage>
        <taxon>Bacteria</taxon>
        <taxon>Bacillati</taxon>
        <taxon>Actinomycetota</taxon>
        <taxon>Actinomycetes</taxon>
        <taxon>Micrococcales</taxon>
        <taxon>Micrococcaceae</taxon>
        <taxon>Arthrobacter</taxon>
    </lineage>
</organism>
<comment type="caution">
    <text evidence="1">The sequence shown here is derived from an EMBL/GenBank/DDBJ whole genome shotgun (WGS) entry which is preliminary data.</text>
</comment>
<gene>
    <name evidence="1" type="ORF">IV500_04740</name>
</gene>
<evidence type="ECO:0000313" key="1">
    <source>
        <dbReference type="EMBL" id="MBG0738725.1"/>
    </source>
</evidence>
<dbReference type="Proteomes" id="UP000655366">
    <property type="component" value="Unassembled WGS sequence"/>
</dbReference>
<sequence>MGSTITPERRRGYHRTRPVPVEPFTFALDGHAFETDGKHLWVTTPGTERIDRTKVSRYLGDQSIRKGYPRELIRPEPITEGWARMAAVFWLGWSATTDAAAFPPVFLDHYVRQLESGRA</sequence>
<protein>
    <submittedName>
        <fullName evidence="1">Uncharacterized protein</fullName>
    </submittedName>
</protein>
<keyword evidence="2" id="KW-1185">Reference proteome</keyword>